<dbReference type="Pfam" id="PF13296">
    <property type="entry name" value="T6SS_Vgr"/>
    <property type="match status" value="1"/>
</dbReference>
<organism evidence="6 7">
    <name type="scientific">Amantichitinum ursilacus</name>
    <dbReference type="NCBI Taxonomy" id="857265"/>
    <lineage>
        <taxon>Bacteria</taxon>
        <taxon>Pseudomonadati</taxon>
        <taxon>Pseudomonadota</taxon>
        <taxon>Betaproteobacteria</taxon>
        <taxon>Neisseriales</taxon>
        <taxon>Chitinibacteraceae</taxon>
        <taxon>Amantichitinum</taxon>
    </lineage>
</organism>
<evidence type="ECO:0000313" key="6">
    <source>
        <dbReference type="EMBL" id="KPC50389.1"/>
    </source>
</evidence>
<evidence type="ECO:0000259" key="3">
    <source>
        <dbReference type="Pfam" id="PF04717"/>
    </source>
</evidence>
<reference evidence="6 7" key="1">
    <citation type="submission" date="2015-07" db="EMBL/GenBank/DDBJ databases">
        <title>Draft genome sequence of the Amantichitinum ursilacus IGB-41, a new chitin-degrading bacterium.</title>
        <authorList>
            <person name="Kirstahler P."/>
            <person name="Guenther M."/>
            <person name="Grumaz C."/>
            <person name="Rupp S."/>
            <person name="Zibek S."/>
            <person name="Sohn K."/>
        </authorList>
    </citation>
    <scope>NUCLEOTIDE SEQUENCE [LARGE SCALE GENOMIC DNA]</scope>
    <source>
        <strain evidence="6 7">IGB-41</strain>
    </source>
</reference>
<dbReference type="PATRIC" id="fig|857265.3.peg.3547"/>
<feature type="domain" description="Putative type VI secretion system Rhs element associated Vgr" evidence="5">
    <location>
        <begin position="571"/>
        <end position="678"/>
    </location>
</feature>
<evidence type="ECO:0000313" key="7">
    <source>
        <dbReference type="Proteomes" id="UP000037939"/>
    </source>
</evidence>
<protein>
    <submittedName>
        <fullName evidence="6">Phage-related baseplate assembly protein</fullName>
    </submittedName>
</protein>
<dbReference type="NCBIfam" id="TIGR01646">
    <property type="entry name" value="vgr_GE"/>
    <property type="match status" value="1"/>
</dbReference>
<keyword evidence="7" id="KW-1185">Reference proteome</keyword>
<gene>
    <name evidence="6" type="ORF">WG78_17315</name>
</gene>
<dbReference type="InterPro" id="IPR037026">
    <property type="entry name" value="Vgr_OB-fold_dom_sf"/>
</dbReference>
<dbReference type="InterPro" id="IPR018769">
    <property type="entry name" value="VgrG2_DUF2345"/>
</dbReference>
<dbReference type="InterPro" id="IPR028244">
    <property type="entry name" value="T6SS_Rhs_Vgr_dom"/>
</dbReference>
<evidence type="ECO:0000259" key="4">
    <source>
        <dbReference type="Pfam" id="PF10106"/>
    </source>
</evidence>
<dbReference type="SUPFAM" id="SSF69255">
    <property type="entry name" value="gp5 N-terminal domain-like"/>
    <property type="match status" value="1"/>
</dbReference>
<dbReference type="EMBL" id="LAQT01000029">
    <property type="protein sequence ID" value="KPC50389.1"/>
    <property type="molecule type" value="Genomic_DNA"/>
</dbReference>
<evidence type="ECO:0000256" key="1">
    <source>
        <dbReference type="ARBA" id="ARBA00005558"/>
    </source>
</evidence>
<accession>A0A0N0XIS0</accession>
<dbReference type="RefSeq" id="WP_083459295.1">
    <property type="nucleotide sequence ID" value="NZ_LAQT01000029.1"/>
</dbReference>
<comment type="similarity">
    <text evidence="1">Belongs to the VgrG protein family.</text>
</comment>
<evidence type="ECO:0000259" key="5">
    <source>
        <dbReference type="Pfam" id="PF13296"/>
    </source>
</evidence>
<dbReference type="SUPFAM" id="SSF69279">
    <property type="entry name" value="Phage tail proteins"/>
    <property type="match status" value="2"/>
</dbReference>
<dbReference type="STRING" id="857265.WG78_17315"/>
<dbReference type="OrthoDB" id="8572364at2"/>
<dbReference type="InterPro" id="IPR006531">
    <property type="entry name" value="Gp5/Vgr_OB"/>
</dbReference>
<dbReference type="Proteomes" id="UP000037939">
    <property type="component" value="Unassembled WGS sequence"/>
</dbReference>
<feature type="domain" description="Gp5/Type VI secretion system Vgr protein OB-fold" evidence="3">
    <location>
        <begin position="495"/>
        <end position="544"/>
    </location>
</feature>
<name>A0A0N0XIS0_9NEIS</name>
<dbReference type="AlphaFoldDB" id="A0A0N0XIS0"/>
<dbReference type="Gene3D" id="2.40.50.230">
    <property type="entry name" value="Gp5 N-terminal domain"/>
    <property type="match status" value="1"/>
</dbReference>
<dbReference type="SUPFAM" id="SSF69349">
    <property type="entry name" value="Phage fibre proteins"/>
    <property type="match status" value="2"/>
</dbReference>
<dbReference type="Pfam" id="PF10106">
    <property type="entry name" value="DUF2345"/>
    <property type="match status" value="1"/>
</dbReference>
<comment type="caution">
    <text evidence="6">The sequence shown here is derived from an EMBL/GenBank/DDBJ whole genome shotgun (WGS) entry which is preliminary data.</text>
</comment>
<dbReference type="Gene3D" id="3.55.50.10">
    <property type="entry name" value="Baseplate protein-like domains"/>
    <property type="match status" value="1"/>
</dbReference>
<evidence type="ECO:0000256" key="2">
    <source>
        <dbReference type="SAM" id="MobiDB-lite"/>
    </source>
</evidence>
<proteinExistence type="inferred from homology"/>
<dbReference type="InterPro" id="IPR006533">
    <property type="entry name" value="T6SS_Vgr_RhsGE"/>
</dbReference>
<feature type="compositionally biased region" description="Polar residues" evidence="2">
    <location>
        <begin position="682"/>
        <end position="699"/>
    </location>
</feature>
<feature type="region of interest" description="Disordered" evidence="2">
    <location>
        <begin position="682"/>
        <end position="708"/>
    </location>
</feature>
<dbReference type="Gene3D" id="2.30.110.50">
    <property type="match status" value="1"/>
</dbReference>
<dbReference type="InterPro" id="IPR017847">
    <property type="entry name" value="T6SS_RhsGE_Vgr_subset"/>
</dbReference>
<sequence length="973" mass="104229">MNLSDLIASFASAFTQDSRVLELHFGSGGPLPGTLLPHVLEGSHQLSNGYVYTLQCLSSDTSLELKTLLGLAVEVDILSADGGQQVITGVVSAAAAKGSDGGFARYDLTIEPPFSLLRLRTASRVFQDLSVPDIVKTVLDEHVSNNPVFGAHFATRFDLSKTYPSRSYTVQYRESDLDFLHRILAEEGIPYRYEFEGGDTPLTTLVPFDDPYQLEQSPLGRVRFHRADVTESEDALTHWSAQRQITPAQVSLASFDYKPAGTTTAADETRVDQGEAGRQLQSTLTHYDAPGAYYGSDGEDLGRYAGLRQQAIDALAKHFIGEGTVRGLDVGQWFQLDNHPGHEFDTPEDRQFTVTSTIIKASNNLPGDLQQGLSGLIKTAGKVGQLSNMVASARTGDAASIAGLAGMALGSGHSASDATQDAPFKMQMQTQRRGLPLLPDYAGKALRKPTAPGLQTALVVGPAGEEIHTDDQGRIKIQLHWQRSDEHPQSGANLDDNSSCWVRVAMPAAGDGWGNQHIPRIGQEVVVQFIEGDIDRPLVTGVLYNGSHRPPAFSGAGSLPNNKVLSGFKSKEYKGSQYNELLFDDSTGEVRAKLSSEHGKTQLNLGYLTHPRTDGKAEARGEGFELRTDKHGAIRAGAGVFISADAASNAAGKQLDRSTAQSSLDAAFALAQSLGETATHQLADTPETGNNGQAVTSDNAAGAKQASGHQYHLKEALRAWENGSNTAKDASGDQAGMQGLLVLSAPAGIALATSQSQTLAAGTNLDITAQRDTNQTSGRRWLHNVGEHISLFVAGVADKVAMKLISAKGKIQIQAQADSIEMQSAKNIEQTAHETINITAGKEILLTAGGAYIRLAGGNIEIHAPGAIDIKGASHSMSGPAQMQKNLPEFKSPYAGHFQMVDEAGNVMANHPYLIEMPNGNKIFGVTDNEGKTVTAHTPQPDKIAMTPVFADVWDDEQLNLYHTEMRELWDQD</sequence>
<dbReference type="Pfam" id="PF04717">
    <property type="entry name" value="Phage_base_V"/>
    <property type="match status" value="1"/>
</dbReference>
<dbReference type="Pfam" id="PF05954">
    <property type="entry name" value="Phage_GPD"/>
    <property type="match status" value="1"/>
</dbReference>
<dbReference type="NCBIfam" id="TIGR03361">
    <property type="entry name" value="VI_Rhs_Vgr"/>
    <property type="match status" value="2"/>
</dbReference>
<dbReference type="Gene3D" id="4.10.220.110">
    <property type="match status" value="1"/>
</dbReference>
<feature type="domain" description="DUF2345" evidence="4">
    <location>
        <begin position="734"/>
        <end position="881"/>
    </location>
</feature>